<feature type="region of interest" description="Disordered" evidence="1">
    <location>
        <begin position="413"/>
        <end position="457"/>
    </location>
</feature>
<name>A0A934QJV8_9PROT</name>
<feature type="chain" id="PRO_5036907419" description="LPP20 lipoprotein" evidence="2">
    <location>
        <begin position="23"/>
        <end position="457"/>
    </location>
</feature>
<feature type="compositionally biased region" description="Gly residues" evidence="1">
    <location>
        <begin position="414"/>
        <end position="426"/>
    </location>
</feature>
<dbReference type="Proteomes" id="UP000778970">
    <property type="component" value="Unassembled WGS sequence"/>
</dbReference>
<gene>
    <name evidence="3" type="ORF">CKO21_13345</name>
</gene>
<keyword evidence="4" id="KW-1185">Reference proteome</keyword>
<sequence length="457" mass="49373">MRSYLMPTFLAAAVLAAPAVQAQTQSGAKEVMEPTIKVATDSRQQAATHSRSKTPGDLWQAWMDKNGITEGVNDLDNGQTFFIASGKAQVRADFGSNEWVNARQVAFNSALLAAKSEMANTVGAIMRSDRAVEVLQQGGDTVPPQLKQVRDQVSTLQRMRKLTNEALDAQIQKFDPDWQGKDEQNPQQKRVQLQERYQEKVAAGAQLLINGAMPVFNAEGDNLDKNYTVLVGIVWSPRMAALSSSIYNPNVEIPKGPKTASVSEQIEQKLQENPNFLALSQGARVWNEADGSKVIVSFAPVYRTQSSTINEQKAALIGRSQIAQFVAEDVASRQMSDSQNTFRAYDDGSSQTFNNNEFRSLIRAKAKQIRLQGAIRAYSWKGQHPAANVPMQTDVYVWSPDSRAMAQRLQELTGGQGASSAGGAGASGNLETGAGDSGDGNVAAPARSGAGSNVSNF</sequence>
<evidence type="ECO:0000256" key="1">
    <source>
        <dbReference type="SAM" id="MobiDB-lite"/>
    </source>
</evidence>
<evidence type="ECO:0000313" key="3">
    <source>
        <dbReference type="EMBL" id="MBK1698227.1"/>
    </source>
</evidence>
<evidence type="ECO:0000256" key="2">
    <source>
        <dbReference type="SAM" id="SignalP"/>
    </source>
</evidence>
<evidence type="ECO:0000313" key="4">
    <source>
        <dbReference type="Proteomes" id="UP000778970"/>
    </source>
</evidence>
<dbReference type="EMBL" id="NRRE01000026">
    <property type="protein sequence ID" value="MBK1698227.1"/>
    <property type="molecule type" value="Genomic_DNA"/>
</dbReference>
<evidence type="ECO:0008006" key="5">
    <source>
        <dbReference type="Google" id="ProtNLM"/>
    </source>
</evidence>
<proteinExistence type="predicted"/>
<reference evidence="3" key="2">
    <citation type="journal article" date="2020" name="Microorganisms">
        <title>Osmotic Adaptation and Compatible Solute Biosynthesis of Phototrophic Bacteria as Revealed from Genome Analyses.</title>
        <authorList>
            <person name="Imhoff J.F."/>
            <person name="Rahn T."/>
            <person name="Kunzel S."/>
            <person name="Keller A."/>
            <person name="Neulinger S.C."/>
        </authorList>
    </citation>
    <scope>NUCLEOTIDE SEQUENCE</scope>
    <source>
        <strain evidence="3">DSM 9154</strain>
    </source>
</reference>
<organism evidence="3 4">
    <name type="scientific">Rhodovibrio salinarum</name>
    <dbReference type="NCBI Taxonomy" id="1087"/>
    <lineage>
        <taxon>Bacteria</taxon>
        <taxon>Pseudomonadati</taxon>
        <taxon>Pseudomonadota</taxon>
        <taxon>Alphaproteobacteria</taxon>
        <taxon>Rhodospirillales</taxon>
        <taxon>Rhodovibrionaceae</taxon>
        <taxon>Rhodovibrio</taxon>
    </lineage>
</organism>
<reference evidence="3" key="1">
    <citation type="submission" date="2017-08" db="EMBL/GenBank/DDBJ databases">
        <authorList>
            <person name="Imhoff J.F."/>
            <person name="Rahn T."/>
            <person name="Kuenzel S."/>
            <person name="Neulinger S.C."/>
        </authorList>
    </citation>
    <scope>NUCLEOTIDE SEQUENCE</scope>
    <source>
        <strain evidence="3">DSM 9154</strain>
    </source>
</reference>
<feature type="signal peptide" evidence="2">
    <location>
        <begin position="1"/>
        <end position="22"/>
    </location>
</feature>
<keyword evidence="2" id="KW-0732">Signal</keyword>
<dbReference type="AlphaFoldDB" id="A0A934QJV8"/>
<comment type="caution">
    <text evidence="3">The sequence shown here is derived from an EMBL/GenBank/DDBJ whole genome shotgun (WGS) entry which is preliminary data.</text>
</comment>
<protein>
    <recommendedName>
        <fullName evidence="5">LPP20 lipoprotein</fullName>
    </recommendedName>
</protein>
<dbReference type="RefSeq" id="WP_027288655.1">
    <property type="nucleotide sequence ID" value="NZ_NRRE01000026.1"/>
</dbReference>
<accession>A0A934QJV8</accession>